<evidence type="ECO:0000256" key="5">
    <source>
        <dbReference type="ARBA" id="ARBA00022553"/>
    </source>
</evidence>
<dbReference type="Pfam" id="PF00672">
    <property type="entry name" value="HAMP"/>
    <property type="match status" value="1"/>
</dbReference>
<dbReference type="SMART" id="SM00388">
    <property type="entry name" value="HisKA"/>
    <property type="match status" value="1"/>
</dbReference>
<keyword evidence="10" id="KW-0067">ATP-binding</keyword>
<evidence type="ECO:0000313" key="18">
    <source>
        <dbReference type="EMBL" id="MSS83840.1"/>
    </source>
</evidence>
<name>A0A6N7VSA6_9ACTO</name>
<dbReference type="InterPro" id="IPR036097">
    <property type="entry name" value="HisK_dim/P_sf"/>
</dbReference>
<evidence type="ECO:0000256" key="6">
    <source>
        <dbReference type="ARBA" id="ARBA00022679"/>
    </source>
</evidence>
<keyword evidence="7" id="KW-0812">Transmembrane</keyword>
<dbReference type="PROSITE" id="PS50109">
    <property type="entry name" value="HIS_KIN"/>
    <property type="match status" value="1"/>
</dbReference>
<dbReference type="SMART" id="SM00304">
    <property type="entry name" value="HAMP"/>
    <property type="match status" value="1"/>
</dbReference>
<evidence type="ECO:0000256" key="9">
    <source>
        <dbReference type="ARBA" id="ARBA00022777"/>
    </source>
</evidence>
<dbReference type="InterPro" id="IPR036890">
    <property type="entry name" value="HATPase_C_sf"/>
</dbReference>
<evidence type="ECO:0000259" key="17">
    <source>
        <dbReference type="PROSITE" id="PS50885"/>
    </source>
</evidence>
<accession>A0A6N7VSA6</accession>
<protein>
    <recommendedName>
        <fullName evidence="14">Sensor histidine kinase MtrB</fullName>
        <ecNumber evidence="3">2.7.13.3</ecNumber>
    </recommendedName>
    <alternativeName>
        <fullName evidence="15">Sensor-like histidine kinase SenX3</fullName>
    </alternativeName>
</protein>
<dbReference type="EMBL" id="VULO01000003">
    <property type="protein sequence ID" value="MSS83840.1"/>
    <property type="molecule type" value="Genomic_DNA"/>
</dbReference>
<reference evidence="18 19" key="1">
    <citation type="submission" date="2019-08" db="EMBL/GenBank/DDBJ databases">
        <title>In-depth cultivation of the pig gut microbiome towards novel bacterial diversity and tailored functional studies.</title>
        <authorList>
            <person name="Wylensek D."/>
            <person name="Hitch T.C.A."/>
            <person name="Clavel T."/>
        </authorList>
    </citation>
    <scope>NUCLEOTIDE SEQUENCE [LARGE SCALE GENOMIC DNA]</scope>
    <source>
        <strain evidence="18 19">WB03_NA08</strain>
    </source>
</reference>
<dbReference type="AlphaFoldDB" id="A0A6N7VSA6"/>
<dbReference type="GO" id="GO:0005524">
    <property type="term" value="F:ATP binding"/>
    <property type="evidence" value="ECO:0007669"/>
    <property type="project" value="UniProtKB-KW"/>
</dbReference>
<evidence type="ECO:0000256" key="10">
    <source>
        <dbReference type="ARBA" id="ARBA00022840"/>
    </source>
</evidence>
<comment type="caution">
    <text evidence="18">The sequence shown here is derived from an EMBL/GenBank/DDBJ whole genome shotgun (WGS) entry which is preliminary data.</text>
</comment>
<evidence type="ECO:0000256" key="8">
    <source>
        <dbReference type="ARBA" id="ARBA00022741"/>
    </source>
</evidence>
<dbReference type="SUPFAM" id="SSF158472">
    <property type="entry name" value="HAMP domain-like"/>
    <property type="match status" value="1"/>
</dbReference>
<dbReference type="EC" id="2.7.13.3" evidence="3"/>
<evidence type="ECO:0000256" key="11">
    <source>
        <dbReference type="ARBA" id="ARBA00022989"/>
    </source>
</evidence>
<evidence type="ECO:0000259" key="16">
    <source>
        <dbReference type="PROSITE" id="PS50109"/>
    </source>
</evidence>
<dbReference type="SMART" id="SM00387">
    <property type="entry name" value="HATPase_c"/>
    <property type="match status" value="1"/>
</dbReference>
<evidence type="ECO:0000313" key="19">
    <source>
        <dbReference type="Proteomes" id="UP000470875"/>
    </source>
</evidence>
<dbReference type="Proteomes" id="UP000470875">
    <property type="component" value="Unassembled WGS sequence"/>
</dbReference>
<dbReference type="Gene3D" id="6.10.340.10">
    <property type="match status" value="1"/>
</dbReference>
<dbReference type="FunFam" id="1.10.287.130:FF:000010">
    <property type="entry name" value="Two-component sensor histidine kinase"/>
    <property type="match status" value="1"/>
</dbReference>
<proteinExistence type="predicted"/>
<keyword evidence="6" id="KW-0808">Transferase</keyword>
<dbReference type="GO" id="GO:0000156">
    <property type="term" value="F:phosphorelay response regulator activity"/>
    <property type="evidence" value="ECO:0007669"/>
    <property type="project" value="TreeGrafter"/>
</dbReference>
<dbReference type="InterPro" id="IPR047669">
    <property type="entry name" value="MtrAB_MtrB"/>
</dbReference>
<dbReference type="Pfam" id="PF00512">
    <property type="entry name" value="HisKA"/>
    <property type="match status" value="1"/>
</dbReference>
<dbReference type="GO" id="GO:0000155">
    <property type="term" value="F:phosphorelay sensor kinase activity"/>
    <property type="evidence" value="ECO:0007669"/>
    <property type="project" value="InterPro"/>
</dbReference>
<evidence type="ECO:0000256" key="1">
    <source>
        <dbReference type="ARBA" id="ARBA00000085"/>
    </source>
</evidence>
<dbReference type="Gene3D" id="3.30.565.10">
    <property type="entry name" value="Histidine kinase-like ATPase, C-terminal domain"/>
    <property type="match status" value="1"/>
</dbReference>
<dbReference type="InterPro" id="IPR003594">
    <property type="entry name" value="HATPase_dom"/>
</dbReference>
<dbReference type="PRINTS" id="PR00344">
    <property type="entry name" value="BCTRLSENSOR"/>
</dbReference>
<evidence type="ECO:0000256" key="7">
    <source>
        <dbReference type="ARBA" id="ARBA00022692"/>
    </source>
</evidence>
<dbReference type="CDD" id="cd00082">
    <property type="entry name" value="HisKA"/>
    <property type="match status" value="1"/>
</dbReference>
<dbReference type="CDD" id="cd00075">
    <property type="entry name" value="HATPase"/>
    <property type="match status" value="1"/>
</dbReference>
<dbReference type="InterPro" id="IPR004358">
    <property type="entry name" value="Sig_transdc_His_kin-like_C"/>
</dbReference>
<keyword evidence="9 18" id="KW-0418">Kinase</keyword>
<comment type="subcellular location">
    <subcellularLocation>
        <location evidence="2">Cell membrane</location>
        <topology evidence="2">Multi-pass membrane protein</topology>
    </subcellularLocation>
</comment>
<dbReference type="InterPro" id="IPR050351">
    <property type="entry name" value="BphY/WalK/GraS-like"/>
</dbReference>
<dbReference type="GO" id="GO:0005886">
    <property type="term" value="C:plasma membrane"/>
    <property type="evidence" value="ECO:0007669"/>
    <property type="project" value="UniProtKB-SubCell"/>
</dbReference>
<dbReference type="SUPFAM" id="SSF55874">
    <property type="entry name" value="ATPase domain of HSP90 chaperone/DNA topoisomerase II/histidine kinase"/>
    <property type="match status" value="1"/>
</dbReference>
<evidence type="ECO:0000256" key="13">
    <source>
        <dbReference type="ARBA" id="ARBA00023136"/>
    </source>
</evidence>
<sequence>MLLLLLVGVFVASQLQTQMFQTRKAAILEDASVRFTQAQSQLDQSTAVTVDQVQELTAGLVSATADSAAGAGVISVMMLRSSESSDSFIINEYADTRLRPIITEQLQTTVGEGQAAWQSVAVPSGRGSVPGIVVGNLMEVPQAGPYEFFIVYSLESEQNTVGLAIRTFFVAAVPLAVAMSIATFALIYHTLRPVRSTAAAAEQIAAGDLESRVDVHGQDEMARLGSAFNDMADSLQNQINEYGKLAELQQRFVSDVSHELRTPLTTIRMAEDMIYDVRDELDAIPKRSAELLHSEVARLEEMLADLLEISRYDAQSAQLDWETVDVYMVVEKTIAENQELAEHLGVSVSLSPRPDRPTAEADGKRLERVVRNLLVNAYEHAEGKPVDVTVATSEHSVAVSVRDHGVGMNSQTMKRVFDRFFRADPARARTTGGTGLGLAIAREDVAAHGGQLHVDGRLGVGSVFVMTIPRKAGTPVFEFPCVAKVQFDEEN</sequence>
<evidence type="ECO:0000256" key="15">
    <source>
        <dbReference type="ARBA" id="ARBA00039401"/>
    </source>
</evidence>
<dbReference type="PANTHER" id="PTHR42878">
    <property type="entry name" value="TWO-COMPONENT HISTIDINE KINASE"/>
    <property type="match status" value="1"/>
</dbReference>
<keyword evidence="13" id="KW-0472">Membrane</keyword>
<evidence type="ECO:0000256" key="3">
    <source>
        <dbReference type="ARBA" id="ARBA00012438"/>
    </source>
</evidence>
<feature type="domain" description="HAMP" evidence="17">
    <location>
        <begin position="188"/>
        <end position="240"/>
    </location>
</feature>
<gene>
    <name evidence="18" type="ORF">FYJ24_03500</name>
</gene>
<dbReference type="Gene3D" id="1.10.287.130">
    <property type="match status" value="1"/>
</dbReference>
<evidence type="ECO:0000256" key="2">
    <source>
        <dbReference type="ARBA" id="ARBA00004651"/>
    </source>
</evidence>
<feature type="domain" description="Histidine kinase" evidence="16">
    <location>
        <begin position="255"/>
        <end position="472"/>
    </location>
</feature>
<dbReference type="InterPro" id="IPR003661">
    <property type="entry name" value="HisK_dim/P_dom"/>
</dbReference>
<comment type="catalytic activity">
    <reaction evidence="1">
        <text>ATP + protein L-histidine = ADP + protein N-phospho-L-histidine.</text>
        <dbReference type="EC" id="2.7.13.3"/>
    </reaction>
</comment>
<dbReference type="CDD" id="cd06225">
    <property type="entry name" value="HAMP"/>
    <property type="match status" value="1"/>
</dbReference>
<dbReference type="GO" id="GO:0007234">
    <property type="term" value="P:osmosensory signaling via phosphorelay pathway"/>
    <property type="evidence" value="ECO:0007669"/>
    <property type="project" value="TreeGrafter"/>
</dbReference>
<keyword evidence="11" id="KW-1133">Transmembrane helix</keyword>
<dbReference type="NCBIfam" id="NF040691">
    <property type="entry name" value="MtrAB_MtrB"/>
    <property type="match status" value="1"/>
</dbReference>
<dbReference type="Pfam" id="PF02518">
    <property type="entry name" value="HATPase_c"/>
    <property type="match status" value="1"/>
</dbReference>
<keyword evidence="5" id="KW-0597">Phosphoprotein</keyword>
<dbReference type="InterPro" id="IPR003660">
    <property type="entry name" value="HAMP_dom"/>
</dbReference>
<organism evidence="18 19">
    <name type="scientific">Scrofimicrobium canadense</name>
    <dbReference type="NCBI Taxonomy" id="2652290"/>
    <lineage>
        <taxon>Bacteria</taxon>
        <taxon>Bacillati</taxon>
        <taxon>Actinomycetota</taxon>
        <taxon>Actinomycetes</taxon>
        <taxon>Actinomycetales</taxon>
        <taxon>Actinomycetaceae</taxon>
        <taxon>Scrofimicrobium</taxon>
    </lineage>
</organism>
<dbReference type="FunFam" id="3.30.565.10:FF:000013">
    <property type="entry name" value="Two-component sensor histidine kinase"/>
    <property type="match status" value="1"/>
</dbReference>
<dbReference type="InterPro" id="IPR005467">
    <property type="entry name" value="His_kinase_dom"/>
</dbReference>
<dbReference type="PROSITE" id="PS50885">
    <property type="entry name" value="HAMP"/>
    <property type="match status" value="1"/>
</dbReference>
<keyword evidence="4" id="KW-1003">Cell membrane</keyword>
<dbReference type="GO" id="GO:0030295">
    <property type="term" value="F:protein kinase activator activity"/>
    <property type="evidence" value="ECO:0007669"/>
    <property type="project" value="TreeGrafter"/>
</dbReference>
<keyword evidence="19" id="KW-1185">Reference proteome</keyword>
<evidence type="ECO:0000256" key="4">
    <source>
        <dbReference type="ARBA" id="ARBA00022475"/>
    </source>
</evidence>
<dbReference type="PANTHER" id="PTHR42878:SF7">
    <property type="entry name" value="SENSOR HISTIDINE KINASE GLRK"/>
    <property type="match status" value="1"/>
</dbReference>
<evidence type="ECO:0000256" key="14">
    <source>
        <dbReference type="ARBA" id="ARBA00035305"/>
    </source>
</evidence>
<keyword evidence="8" id="KW-0547">Nucleotide-binding</keyword>
<evidence type="ECO:0000256" key="12">
    <source>
        <dbReference type="ARBA" id="ARBA00023012"/>
    </source>
</evidence>
<keyword evidence="12" id="KW-0902">Two-component regulatory system</keyword>
<dbReference type="SUPFAM" id="SSF47384">
    <property type="entry name" value="Homodimeric domain of signal transducing histidine kinase"/>
    <property type="match status" value="1"/>
</dbReference>